<dbReference type="SUPFAM" id="SSF144059">
    <property type="entry name" value="ImpE-like"/>
    <property type="match status" value="1"/>
</dbReference>
<dbReference type="STRING" id="299262.BWR18_10160"/>
<dbReference type="EMBL" id="CP019312">
    <property type="protein sequence ID" value="APX12001.1"/>
    <property type="molecule type" value="Genomic_DNA"/>
</dbReference>
<proteinExistence type="predicted"/>
<dbReference type="Proteomes" id="UP000186336">
    <property type="component" value="Chromosome"/>
</dbReference>
<dbReference type="KEGG" id="tom:BWR18_10160"/>
<sequence>MLQDAVSEAVDVAVSGVKSTPQDVDLRITLAQLLALSGDLERAETHAKMAQLQDVQRATALSEFRQYLRALHARDAWWSHGAAPDFPGEPTSADAIAMALHVALRADNLAEVSALADRLEDVRTSRPAIWDDLEVEDLRDVDDRLPHALEALTSGGYYLWIDLARVALIDLSRIAAPFDVLARPARLGLRDGSTADLRLVAIYDAPRTGAERLGRVTEFSQLAPGVTRAHGQRSYLLNDTLGGLLDASQVVLNG</sequence>
<keyword evidence="2" id="KW-1185">Reference proteome</keyword>
<protein>
    <submittedName>
        <fullName evidence="1">Uncharacterized protein</fullName>
    </submittedName>
</protein>
<accession>A0A1P8MVF6</accession>
<dbReference type="InterPro" id="IPR009211">
    <property type="entry name" value="TagJ"/>
</dbReference>
<dbReference type="AlphaFoldDB" id="A0A1P8MVF6"/>
<gene>
    <name evidence="1" type="ORF">BWR18_10160</name>
</gene>
<dbReference type="InterPro" id="IPR011990">
    <property type="entry name" value="TPR-like_helical_dom_sf"/>
</dbReference>
<evidence type="ECO:0000313" key="2">
    <source>
        <dbReference type="Proteomes" id="UP000186336"/>
    </source>
</evidence>
<reference evidence="1 2" key="1">
    <citation type="submission" date="2017-01" db="EMBL/GenBank/DDBJ databases">
        <title>Complete genome of Tateyamaria omphalii DOK1-4 isolated from seawater in Dokdo.</title>
        <authorList>
            <person name="Kim J.H."/>
            <person name="Chi W.-J."/>
        </authorList>
    </citation>
    <scope>NUCLEOTIDE SEQUENCE [LARGE SCALE GENOMIC DNA]</scope>
    <source>
        <strain evidence="1 2">DOK1-4</strain>
    </source>
</reference>
<name>A0A1P8MVF6_9RHOB</name>
<dbReference type="Pfam" id="PF07024">
    <property type="entry name" value="ImpE"/>
    <property type="match status" value="1"/>
</dbReference>
<organism evidence="1 2">
    <name type="scientific">Tateyamaria omphalii</name>
    <dbReference type="NCBI Taxonomy" id="299262"/>
    <lineage>
        <taxon>Bacteria</taxon>
        <taxon>Pseudomonadati</taxon>
        <taxon>Pseudomonadota</taxon>
        <taxon>Alphaproteobacteria</taxon>
        <taxon>Rhodobacterales</taxon>
        <taxon>Roseobacteraceae</taxon>
        <taxon>Tateyamaria</taxon>
    </lineage>
</organism>
<evidence type="ECO:0000313" key="1">
    <source>
        <dbReference type="EMBL" id="APX12001.1"/>
    </source>
</evidence>
<dbReference type="Gene3D" id="1.25.40.10">
    <property type="entry name" value="Tetratricopeptide repeat domain"/>
    <property type="match status" value="1"/>
</dbReference>